<name>A0A6A5QI74_AMPQU</name>
<evidence type="ECO:0000256" key="1">
    <source>
        <dbReference type="SAM" id="MobiDB-lite"/>
    </source>
</evidence>
<evidence type="ECO:0000313" key="4">
    <source>
        <dbReference type="Proteomes" id="UP000800096"/>
    </source>
</evidence>
<accession>A0A6A5QI74</accession>
<dbReference type="EMBL" id="ML979136">
    <property type="protein sequence ID" value="KAF1915295.1"/>
    <property type="molecule type" value="Genomic_DNA"/>
</dbReference>
<feature type="compositionally biased region" description="Pro residues" evidence="1">
    <location>
        <begin position="361"/>
        <end position="376"/>
    </location>
</feature>
<keyword evidence="2" id="KW-0732">Signal</keyword>
<protein>
    <submittedName>
        <fullName evidence="3">Uncharacterized protein</fullName>
    </submittedName>
</protein>
<feature type="region of interest" description="Disordered" evidence="1">
    <location>
        <begin position="361"/>
        <end position="387"/>
    </location>
</feature>
<reference evidence="3" key="1">
    <citation type="journal article" date="2020" name="Stud. Mycol.">
        <title>101 Dothideomycetes genomes: a test case for predicting lifestyles and emergence of pathogens.</title>
        <authorList>
            <person name="Haridas S."/>
            <person name="Albert R."/>
            <person name="Binder M."/>
            <person name="Bloem J."/>
            <person name="Labutti K."/>
            <person name="Salamov A."/>
            <person name="Andreopoulos B."/>
            <person name="Baker S."/>
            <person name="Barry K."/>
            <person name="Bills G."/>
            <person name="Bluhm B."/>
            <person name="Cannon C."/>
            <person name="Castanera R."/>
            <person name="Culley D."/>
            <person name="Daum C."/>
            <person name="Ezra D."/>
            <person name="Gonzalez J."/>
            <person name="Henrissat B."/>
            <person name="Kuo A."/>
            <person name="Liang C."/>
            <person name="Lipzen A."/>
            <person name="Lutzoni F."/>
            <person name="Magnuson J."/>
            <person name="Mondo S."/>
            <person name="Nolan M."/>
            <person name="Ohm R."/>
            <person name="Pangilinan J."/>
            <person name="Park H.-J."/>
            <person name="Ramirez L."/>
            <person name="Alfaro M."/>
            <person name="Sun H."/>
            <person name="Tritt A."/>
            <person name="Yoshinaga Y."/>
            <person name="Zwiers L.-H."/>
            <person name="Turgeon B."/>
            <person name="Goodwin S."/>
            <person name="Spatafora J."/>
            <person name="Crous P."/>
            <person name="Grigoriev I."/>
        </authorList>
    </citation>
    <scope>NUCLEOTIDE SEQUENCE</scope>
    <source>
        <strain evidence="3">HMLAC05119</strain>
    </source>
</reference>
<dbReference type="AlphaFoldDB" id="A0A6A5QI74"/>
<dbReference type="OrthoDB" id="5337308at2759"/>
<feature type="chain" id="PRO_5025434163" evidence="2">
    <location>
        <begin position="16"/>
        <end position="417"/>
    </location>
</feature>
<keyword evidence="4" id="KW-1185">Reference proteome</keyword>
<gene>
    <name evidence="3" type="ORF">BDU57DRAFT_595864</name>
</gene>
<sequence>MLFLWLLSGLGLVFAFGTLFPDSSNVANLDLSALLEQHDDSNSTSYERRWLGEPPAPASDVVWNTAKCKGRKFMTQMSYSDYDVGQSLPIPQNTVRSPWYFAHLSPWGYVMTTVDEVYRNFEAGGYWGVADFFRHLGLSDKCVEEGGKWIAAVITHYGPGSSIDTQTYVGLDGYQRRASGAYFYMAVNPEGGIIVQNTLGPRQAADRVYPNNFPDTELPPLTKLSDMMWAMWEYYVPPDQRANLDFFMSLAISNPTSSAIIRRAFDSEGQGITTTPYMFQPTSDGGLAILGTCERPKTGFGQPDMLTLQGSPNGARVAHFLTQRKLNIGLKTVVGIYVFECLSRARGPCIMFKLGNLAAPIPRPRNTPAQPAPSPDTNPNAPIGRSEIGKRIVDKRNVVRRHTFQFDGNLTVSSEYI</sequence>
<evidence type="ECO:0000256" key="2">
    <source>
        <dbReference type="SAM" id="SignalP"/>
    </source>
</evidence>
<evidence type="ECO:0000313" key="3">
    <source>
        <dbReference type="EMBL" id="KAF1915295.1"/>
    </source>
</evidence>
<proteinExistence type="predicted"/>
<organism evidence="3 4">
    <name type="scientific">Ampelomyces quisqualis</name>
    <name type="common">Powdery mildew agent</name>
    <dbReference type="NCBI Taxonomy" id="50730"/>
    <lineage>
        <taxon>Eukaryota</taxon>
        <taxon>Fungi</taxon>
        <taxon>Dikarya</taxon>
        <taxon>Ascomycota</taxon>
        <taxon>Pezizomycotina</taxon>
        <taxon>Dothideomycetes</taxon>
        <taxon>Pleosporomycetidae</taxon>
        <taxon>Pleosporales</taxon>
        <taxon>Pleosporineae</taxon>
        <taxon>Phaeosphaeriaceae</taxon>
        <taxon>Ampelomyces</taxon>
    </lineage>
</organism>
<dbReference type="Proteomes" id="UP000800096">
    <property type="component" value="Unassembled WGS sequence"/>
</dbReference>
<feature type="signal peptide" evidence="2">
    <location>
        <begin position="1"/>
        <end position="15"/>
    </location>
</feature>